<comment type="similarity">
    <text evidence="6">Belongs to the B9D family.</text>
</comment>
<dbReference type="GO" id="GO:0060271">
    <property type="term" value="P:cilium assembly"/>
    <property type="evidence" value="ECO:0007669"/>
    <property type="project" value="TreeGrafter"/>
</dbReference>
<dbReference type="PANTHER" id="PTHR12968">
    <property type="entry name" value="B9 DOMAIN-CONTAINING"/>
    <property type="match status" value="1"/>
</dbReference>
<evidence type="ECO:0000256" key="2">
    <source>
        <dbReference type="ARBA" id="ARBA00022490"/>
    </source>
</evidence>
<evidence type="ECO:0000256" key="7">
    <source>
        <dbReference type="ARBA" id="ARBA00039274"/>
    </source>
</evidence>
<feature type="compositionally biased region" description="Polar residues" evidence="8">
    <location>
        <begin position="12"/>
        <end position="28"/>
    </location>
</feature>
<keyword evidence="5" id="KW-0966">Cell projection</keyword>
<dbReference type="PROSITE" id="PS51381">
    <property type="entry name" value="C2_B9"/>
    <property type="match status" value="1"/>
</dbReference>
<keyword evidence="3" id="KW-0970">Cilium biogenesis/degradation</keyword>
<evidence type="ECO:0000256" key="1">
    <source>
        <dbReference type="ARBA" id="ARBA00004120"/>
    </source>
</evidence>
<organism evidence="9 10">
    <name type="scientific">Paramecium primaurelia</name>
    <dbReference type="NCBI Taxonomy" id="5886"/>
    <lineage>
        <taxon>Eukaryota</taxon>
        <taxon>Sar</taxon>
        <taxon>Alveolata</taxon>
        <taxon>Ciliophora</taxon>
        <taxon>Intramacronucleata</taxon>
        <taxon>Oligohymenophorea</taxon>
        <taxon>Peniculida</taxon>
        <taxon>Parameciidae</taxon>
        <taxon>Paramecium</taxon>
    </lineage>
</organism>
<dbReference type="AlphaFoldDB" id="A0A8S1NFS4"/>
<gene>
    <name evidence="9" type="ORF">PPRIM_AZ9-3.1.T0870032</name>
</gene>
<dbReference type="Proteomes" id="UP000688137">
    <property type="component" value="Unassembled WGS sequence"/>
</dbReference>
<dbReference type="OMA" id="FTAPFEF"/>
<dbReference type="GO" id="GO:0036038">
    <property type="term" value="C:MKS complex"/>
    <property type="evidence" value="ECO:0007669"/>
    <property type="project" value="TreeGrafter"/>
</dbReference>
<evidence type="ECO:0000256" key="5">
    <source>
        <dbReference type="ARBA" id="ARBA00023273"/>
    </source>
</evidence>
<comment type="subcellular location">
    <subcellularLocation>
        <location evidence="1">Cytoplasm</location>
        <location evidence="1">Cytoskeleton</location>
        <location evidence="1">Cilium basal body</location>
    </subcellularLocation>
</comment>
<reference evidence="9" key="1">
    <citation type="submission" date="2021-01" db="EMBL/GenBank/DDBJ databases">
        <authorList>
            <consortium name="Genoscope - CEA"/>
            <person name="William W."/>
        </authorList>
    </citation>
    <scope>NUCLEOTIDE SEQUENCE</scope>
</reference>
<keyword evidence="10" id="KW-1185">Reference proteome</keyword>
<feature type="compositionally biased region" description="Basic and acidic residues" evidence="8">
    <location>
        <begin position="1"/>
        <end position="11"/>
    </location>
</feature>
<keyword evidence="4" id="KW-0206">Cytoskeleton</keyword>
<evidence type="ECO:0000256" key="3">
    <source>
        <dbReference type="ARBA" id="ARBA00022794"/>
    </source>
</evidence>
<protein>
    <recommendedName>
        <fullName evidence="7">B9 domain-containing protein 1</fullName>
    </recommendedName>
</protein>
<accession>A0A8S1NFS4</accession>
<name>A0A8S1NFS4_PARPR</name>
<sequence>MNTRNYKKDVSDQGSMKGQTNQNFGYSQPQQFQDGISRIQEEMMDPRNIQPDSMFVNFSGVLECGECEDEESLRIEYAIKYGGDDWTYLKTSNNADDAEPSGISQLSTSRNLHSRNIVWNFPFECNFQTKNIFGWPQVVVRLSGPDFMGRSVAKGYGSVHVPTQPGYHERIIRIFKPLPISGFTGFLGYLLGNTAELKNFDKVISSGEGREVTRVKSVGYVKVKFHVTLVNFDKFGYL</sequence>
<evidence type="ECO:0000256" key="8">
    <source>
        <dbReference type="SAM" id="MobiDB-lite"/>
    </source>
</evidence>
<dbReference type="PANTHER" id="PTHR12968:SF1">
    <property type="entry name" value="B9 DOMAIN-CONTAINING PROTEIN 1"/>
    <property type="match status" value="1"/>
</dbReference>
<dbReference type="EMBL" id="CAJJDM010000090">
    <property type="protein sequence ID" value="CAD8090922.1"/>
    <property type="molecule type" value="Genomic_DNA"/>
</dbReference>
<evidence type="ECO:0000313" key="9">
    <source>
        <dbReference type="EMBL" id="CAD8090922.1"/>
    </source>
</evidence>
<evidence type="ECO:0000256" key="4">
    <source>
        <dbReference type="ARBA" id="ARBA00023212"/>
    </source>
</evidence>
<comment type="caution">
    <text evidence="9">The sequence shown here is derived from an EMBL/GenBank/DDBJ whole genome shotgun (WGS) entry which is preliminary data.</text>
</comment>
<proteinExistence type="inferred from homology"/>
<keyword evidence="2" id="KW-0963">Cytoplasm</keyword>
<feature type="region of interest" description="Disordered" evidence="8">
    <location>
        <begin position="1"/>
        <end position="28"/>
    </location>
</feature>
<dbReference type="InterPro" id="IPR010796">
    <property type="entry name" value="C2_B9-type_dom"/>
</dbReference>
<evidence type="ECO:0000313" key="10">
    <source>
        <dbReference type="Proteomes" id="UP000688137"/>
    </source>
</evidence>
<dbReference type="Pfam" id="PF07162">
    <property type="entry name" value="B9-C2"/>
    <property type="match status" value="1"/>
</dbReference>
<evidence type="ECO:0000256" key="6">
    <source>
        <dbReference type="ARBA" id="ARBA00038411"/>
    </source>
</evidence>